<comment type="caution">
    <text evidence="12">The sequence shown here is derived from an EMBL/GenBank/DDBJ whole genome shotgun (WGS) entry which is preliminary data.</text>
</comment>
<evidence type="ECO:0000313" key="11">
    <source>
        <dbReference type="EMBL" id="CAH2020121.1"/>
    </source>
</evidence>
<dbReference type="PANTHER" id="PTHR46481:SF10">
    <property type="entry name" value="ZINC FINGER BED DOMAIN-CONTAINING PROTEIN 39"/>
    <property type="match status" value="1"/>
</dbReference>
<accession>A0A9P0VTS0</accession>
<dbReference type="AlphaFoldDB" id="A0A9P0VTS0"/>
<gene>
    <name evidence="7" type="ORF">ACAOBT_LOCUS37381</name>
    <name evidence="8" type="ORF">ACAOBT_LOCUS37614</name>
    <name evidence="9" type="ORF">ACAOBT_LOCUS37622</name>
    <name evidence="10" type="ORF">ACAOBT_LOCUS37641</name>
    <name evidence="11" type="ORF">ACAOBT_LOCUS37644</name>
    <name evidence="12" type="ORF">ACAOBT_LOCUS37647</name>
</gene>
<dbReference type="GO" id="GO:0008270">
    <property type="term" value="F:zinc ion binding"/>
    <property type="evidence" value="ECO:0007669"/>
    <property type="project" value="UniProtKB-KW"/>
</dbReference>
<dbReference type="EMBL" id="CAKOFQ010010758">
    <property type="protein sequence ID" value="CAH2020082.1"/>
    <property type="molecule type" value="Genomic_DNA"/>
</dbReference>
<organism evidence="12 13">
    <name type="scientific">Acanthoscelides obtectus</name>
    <name type="common">Bean weevil</name>
    <name type="synonym">Bruchus obtectus</name>
    <dbReference type="NCBI Taxonomy" id="200917"/>
    <lineage>
        <taxon>Eukaryota</taxon>
        <taxon>Metazoa</taxon>
        <taxon>Ecdysozoa</taxon>
        <taxon>Arthropoda</taxon>
        <taxon>Hexapoda</taxon>
        <taxon>Insecta</taxon>
        <taxon>Pterygota</taxon>
        <taxon>Neoptera</taxon>
        <taxon>Endopterygota</taxon>
        <taxon>Coleoptera</taxon>
        <taxon>Polyphaga</taxon>
        <taxon>Cucujiformia</taxon>
        <taxon>Chrysomeloidea</taxon>
        <taxon>Chrysomelidae</taxon>
        <taxon>Bruchinae</taxon>
        <taxon>Bruchini</taxon>
        <taxon>Acanthoscelides</taxon>
    </lineage>
</organism>
<dbReference type="Proteomes" id="UP001152888">
    <property type="component" value="Unassembled WGS sequence"/>
</dbReference>
<comment type="subcellular location">
    <subcellularLocation>
        <location evidence="1">Nucleus</location>
    </subcellularLocation>
</comment>
<dbReference type="EMBL" id="CAKOFQ010010515">
    <property type="protein sequence ID" value="CAH2019760.1"/>
    <property type="molecule type" value="Genomic_DNA"/>
</dbReference>
<dbReference type="GO" id="GO:0005634">
    <property type="term" value="C:nucleus"/>
    <property type="evidence" value="ECO:0007669"/>
    <property type="project" value="UniProtKB-SubCell"/>
</dbReference>
<evidence type="ECO:0000313" key="13">
    <source>
        <dbReference type="Proteomes" id="UP001152888"/>
    </source>
</evidence>
<evidence type="ECO:0000259" key="6">
    <source>
        <dbReference type="Pfam" id="PF05699"/>
    </source>
</evidence>
<keyword evidence="3" id="KW-0863">Zinc-finger</keyword>
<evidence type="ECO:0000256" key="1">
    <source>
        <dbReference type="ARBA" id="ARBA00004123"/>
    </source>
</evidence>
<dbReference type="InterPro" id="IPR052035">
    <property type="entry name" value="ZnF_BED_domain_contain"/>
</dbReference>
<evidence type="ECO:0000256" key="2">
    <source>
        <dbReference type="ARBA" id="ARBA00022723"/>
    </source>
</evidence>
<dbReference type="EMBL" id="CAKOFQ010010778">
    <property type="protein sequence ID" value="CAH2020124.1"/>
    <property type="molecule type" value="Genomic_DNA"/>
</dbReference>
<evidence type="ECO:0000313" key="9">
    <source>
        <dbReference type="EMBL" id="CAH2020090.1"/>
    </source>
</evidence>
<dbReference type="SUPFAM" id="SSF53098">
    <property type="entry name" value="Ribonuclease H-like"/>
    <property type="match status" value="1"/>
</dbReference>
<dbReference type="OrthoDB" id="6600430at2759"/>
<evidence type="ECO:0000313" key="8">
    <source>
        <dbReference type="EMBL" id="CAH2020082.1"/>
    </source>
</evidence>
<evidence type="ECO:0000313" key="7">
    <source>
        <dbReference type="EMBL" id="CAH2019760.1"/>
    </source>
</evidence>
<keyword evidence="2" id="KW-0479">Metal-binding</keyword>
<dbReference type="Pfam" id="PF05699">
    <property type="entry name" value="Dimer_Tnp_hAT"/>
    <property type="match status" value="1"/>
</dbReference>
<dbReference type="GO" id="GO:0046983">
    <property type="term" value="F:protein dimerization activity"/>
    <property type="evidence" value="ECO:0007669"/>
    <property type="project" value="InterPro"/>
</dbReference>
<reference evidence="12" key="1">
    <citation type="submission" date="2022-03" db="EMBL/GenBank/DDBJ databases">
        <authorList>
            <person name="Sayadi A."/>
        </authorList>
    </citation>
    <scope>NUCLEOTIDE SEQUENCE</scope>
</reference>
<dbReference type="EMBL" id="CAKOFQ010010777">
    <property type="protein sequence ID" value="CAH2020121.1"/>
    <property type="molecule type" value="Genomic_DNA"/>
</dbReference>
<keyword evidence="4" id="KW-0862">Zinc</keyword>
<keyword evidence="13" id="KW-1185">Reference proteome</keyword>
<dbReference type="InterPro" id="IPR012337">
    <property type="entry name" value="RNaseH-like_sf"/>
</dbReference>
<keyword evidence="5" id="KW-0539">Nucleus</keyword>
<name>A0A9P0VTS0_ACAOB</name>
<proteinExistence type="predicted"/>
<evidence type="ECO:0000256" key="3">
    <source>
        <dbReference type="ARBA" id="ARBA00022771"/>
    </source>
</evidence>
<feature type="domain" description="HAT C-terminal dimerisation" evidence="6">
    <location>
        <begin position="216"/>
        <end position="296"/>
    </location>
</feature>
<dbReference type="PANTHER" id="PTHR46481">
    <property type="entry name" value="ZINC FINGER BED DOMAIN-CONTAINING PROTEIN 4"/>
    <property type="match status" value="1"/>
</dbReference>
<evidence type="ECO:0000313" key="12">
    <source>
        <dbReference type="EMBL" id="CAH2020124.1"/>
    </source>
</evidence>
<evidence type="ECO:0000256" key="4">
    <source>
        <dbReference type="ARBA" id="ARBA00022833"/>
    </source>
</evidence>
<evidence type="ECO:0000256" key="5">
    <source>
        <dbReference type="ARBA" id="ARBA00023242"/>
    </source>
</evidence>
<dbReference type="EMBL" id="CAKOFQ010010776">
    <property type="protein sequence ID" value="CAH2020117.1"/>
    <property type="molecule type" value="Genomic_DNA"/>
</dbReference>
<dbReference type="InterPro" id="IPR008906">
    <property type="entry name" value="HATC_C_dom"/>
</dbReference>
<dbReference type="EMBL" id="CAKOFQ010010768">
    <property type="protein sequence ID" value="CAH2020090.1"/>
    <property type="molecule type" value="Genomic_DNA"/>
</dbReference>
<protein>
    <recommendedName>
        <fullName evidence="6">HAT C-terminal dimerisation domain-containing protein</fullName>
    </recommendedName>
</protein>
<evidence type="ECO:0000313" key="10">
    <source>
        <dbReference type="EMBL" id="CAH2020117.1"/>
    </source>
</evidence>
<sequence>MEIQHGLPELKVKQDVATRWNSTFDMFKRILEIKQPLMSVIAIHYKNLPNLSNTDMKILEICCQILKVFKEVTDEISSEKEQFTFKYCRKFLVDNPEIPEECKQLTEALLSSLQKRFSNIEFNKMFAEATILDPRLKKFGFDSKTAFECAKKNLISYVTRNTPSSSEVTKRNDEQIQTDGVELTKKTTKSAIWESFDWAIANVVSSVNPLTAGIIEVEKYLDEPLLQRDCDPFMWWEQRKHVYPRLYVLMKSRLSIVATSVPSERIFSKAGQTLTEKRSSRQGQKVSMLLFWNSNL</sequence>